<dbReference type="SUPFAM" id="SSF52047">
    <property type="entry name" value="RNI-like"/>
    <property type="match status" value="1"/>
</dbReference>
<dbReference type="Gene3D" id="3.80.10.10">
    <property type="entry name" value="Ribonuclease Inhibitor"/>
    <property type="match status" value="1"/>
</dbReference>
<organism evidence="1 2">
    <name type="scientific">Seminavis robusta</name>
    <dbReference type="NCBI Taxonomy" id="568900"/>
    <lineage>
        <taxon>Eukaryota</taxon>
        <taxon>Sar</taxon>
        <taxon>Stramenopiles</taxon>
        <taxon>Ochrophyta</taxon>
        <taxon>Bacillariophyta</taxon>
        <taxon>Bacillariophyceae</taxon>
        <taxon>Bacillariophycidae</taxon>
        <taxon>Naviculales</taxon>
        <taxon>Naviculaceae</taxon>
        <taxon>Seminavis</taxon>
    </lineage>
</organism>
<protein>
    <submittedName>
        <fullName evidence="1">Uncharacterized protein</fullName>
    </submittedName>
</protein>
<dbReference type="AlphaFoldDB" id="A0A9N8DNZ0"/>
<dbReference type="EMBL" id="CAICTM010000183">
    <property type="protein sequence ID" value="CAB9504065.1"/>
    <property type="molecule type" value="Genomic_DNA"/>
</dbReference>
<dbReference type="Proteomes" id="UP001153069">
    <property type="component" value="Unassembled WGS sequence"/>
</dbReference>
<keyword evidence="2" id="KW-1185">Reference proteome</keyword>
<gene>
    <name evidence="1" type="ORF">SEMRO_184_G080120.1</name>
</gene>
<comment type="caution">
    <text evidence="1">The sequence shown here is derived from an EMBL/GenBank/DDBJ whole genome shotgun (WGS) entry which is preliminary data.</text>
</comment>
<proteinExistence type="predicted"/>
<evidence type="ECO:0000313" key="2">
    <source>
        <dbReference type="Proteomes" id="UP001153069"/>
    </source>
</evidence>
<evidence type="ECO:0000313" key="1">
    <source>
        <dbReference type="EMBL" id="CAB9504065.1"/>
    </source>
</evidence>
<accession>A0A9N8DNZ0</accession>
<name>A0A9N8DNZ0_9STRA</name>
<sequence>MNTSITNTLIRNAHEAQALVDARNQLKEIFKGLNAAPFWALGYWDHVQLQFALRVLRTFPCLASETFPLLCQNRLGVVDVHPKSPLFFFAGFGASLEDVREVHSMFPDGIVGHDRTGTETRSSSGYNPQITQLLRIGKIRSDVVSFLMEKHASTSDQTSSPDWTLENGLIEHFPPKTEDQAILRVCNNALSFMITSDSSRCNHKLCSLALASPVVSEKTVGLIAICLPPSFKELYFAPCGRKNPTRVTLDDARKVAKILPRLDKFSFSPGSNCTIDPDAFNHLMAAIQKNGKMLRSLHLRATPKLVSLGHLDVVASESLQQFALDFSPYSGHTPYAGPEHKALERLAEIIGHRRRPLDKLHLEGFRLRRDAKHLVSMLLSGSTVRHIVLREAQLDDWYNMMLCSDDESSLPYYDNPPCLESIVVEASIVRNSKKLLTELAKVPSLRTIKLSPGPTSQFQFDSSSARDFTEPIAKVLSSLPLLEELRVCLRKVDVRLDALAEILKENRSLCVLQVGVESVWKPQQSQPPDATTTTRYQCLVDLLETGNNTTLQVLDVFQHPSHETSPEGRKLRYLVNLNRLGRSVARDPGATRQMLINVLLRANAEAKPCVYLYGLLRENPSLWSACLPPEDGRRTSRYSFSPRHRFD</sequence>
<reference evidence="1" key="1">
    <citation type="submission" date="2020-06" db="EMBL/GenBank/DDBJ databases">
        <authorList>
            <consortium name="Plant Systems Biology data submission"/>
        </authorList>
    </citation>
    <scope>NUCLEOTIDE SEQUENCE</scope>
    <source>
        <strain evidence="1">D6</strain>
    </source>
</reference>
<dbReference type="InterPro" id="IPR032675">
    <property type="entry name" value="LRR_dom_sf"/>
</dbReference>